<dbReference type="GO" id="GO:0006212">
    <property type="term" value="P:uracil catabolic process"/>
    <property type="evidence" value="ECO:0007669"/>
    <property type="project" value="InterPro"/>
</dbReference>
<reference evidence="3 5" key="1">
    <citation type="submission" date="2017-12" db="EMBL/GenBank/DDBJ databases">
        <title>Phylogenetic diversity of female urinary microbiome.</title>
        <authorList>
            <person name="Thomas-White K."/>
            <person name="Wolfe A.J."/>
        </authorList>
    </citation>
    <scope>NUCLEOTIDE SEQUENCE [LARGE SCALE GENOMIC DNA]</scope>
    <source>
        <strain evidence="3 5">UMB0416</strain>
    </source>
</reference>
<keyword evidence="1 4" id="KW-0378">Hydrolase</keyword>
<dbReference type="EMBL" id="PKJS01000017">
    <property type="protein sequence ID" value="PKZ67939.1"/>
    <property type="molecule type" value="Genomic_DNA"/>
</dbReference>
<dbReference type="InterPro" id="IPR050266">
    <property type="entry name" value="AB_hydrolase_sf"/>
</dbReference>
<dbReference type="SUPFAM" id="SSF53474">
    <property type="entry name" value="alpha/beta-Hydrolases"/>
    <property type="match status" value="1"/>
</dbReference>
<evidence type="ECO:0000313" key="5">
    <source>
        <dbReference type="Proteomes" id="UP000234914"/>
    </source>
</evidence>
<dbReference type="EMBL" id="UGPY01000003">
    <property type="protein sequence ID" value="STZ04854.1"/>
    <property type="molecule type" value="Genomic_DNA"/>
</dbReference>
<dbReference type="Pfam" id="PF00561">
    <property type="entry name" value="Abhydrolase_1"/>
    <property type="match status" value="1"/>
</dbReference>
<dbReference type="EC" id="3.5.1.-" evidence="4"/>
<organism evidence="4 6">
    <name type="scientific">Faucicola osloensis</name>
    <name type="common">Moraxella osloensis</name>
    <dbReference type="NCBI Taxonomy" id="34062"/>
    <lineage>
        <taxon>Bacteria</taxon>
        <taxon>Pseudomonadati</taxon>
        <taxon>Pseudomonadota</taxon>
        <taxon>Gammaproteobacteria</taxon>
        <taxon>Moraxellales</taxon>
        <taxon>Moraxellaceae</taxon>
        <taxon>Faucicola</taxon>
    </lineage>
</organism>
<dbReference type="Proteomes" id="UP000255230">
    <property type="component" value="Unassembled WGS sequence"/>
</dbReference>
<reference evidence="4 6" key="2">
    <citation type="submission" date="2018-06" db="EMBL/GenBank/DDBJ databases">
        <authorList>
            <consortium name="Pathogen Informatics"/>
            <person name="Doyle S."/>
        </authorList>
    </citation>
    <scope>NUCLEOTIDE SEQUENCE [LARGE SCALE GENOMIC DNA]</scope>
    <source>
        <strain evidence="4 6">NCTC10465</strain>
    </source>
</reference>
<dbReference type="InterPro" id="IPR029058">
    <property type="entry name" value="AB_hydrolase_fold"/>
</dbReference>
<evidence type="ECO:0000313" key="6">
    <source>
        <dbReference type="Proteomes" id="UP000255230"/>
    </source>
</evidence>
<evidence type="ECO:0000313" key="3">
    <source>
        <dbReference type="EMBL" id="PKZ67939.1"/>
    </source>
</evidence>
<accession>A0A109WCF4</accession>
<evidence type="ECO:0000313" key="4">
    <source>
        <dbReference type="EMBL" id="STZ04854.1"/>
    </source>
</evidence>
<feature type="domain" description="AB hydrolase-1" evidence="2">
    <location>
        <begin position="16"/>
        <end position="240"/>
    </location>
</feature>
<name>A0A109WCF4_FAUOS</name>
<dbReference type="GeneID" id="35779478"/>
<dbReference type="RefSeq" id="WP_062335089.1">
    <property type="nucleotide sequence ID" value="NZ_CP014236.1"/>
</dbReference>
<keyword evidence="6" id="KW-1185">Reference proteome</keyword>
<dbReference type="PRINTS" id="PR00111">
    <property type="entry name" value="ABHYDROLASE"/>
</dbReference>
<dbReference type="Gene3D" id="3.40.50.1820">
    <property type="entry name" value="alpha/beta hydrolase"/>
    <property type="match status" value="1"/>
</dbReference>
<dbReference type="AlphaFoldDB" id="A0A109WCF4"/>
<evidence type="ECO:0000256" key="1">
    <source>
        <dbReference type="ARBA" id="ARBA00022801"/>
    </source>
</evidence>
<gene>
    <name evidence="4" type="primary">rutD</name>
    <name evidence="3" type="ORF">CYJ96_11045</name>
    <name evidence="4" type="ORF">NCTC10465_02309</name>
</gene>
<dbReference type="GO" id="GO:0016811">
    <property type="term" value="F:hydrolase activity, acting on carbon-nitrogen (but not peptide) bonds, in linear amides"/>
    <property type="evidence" value="ECO:0007669"/>
    <property type="project" value="InterPro"/>
</dbReference>
<dbReference type="NCBIfam" id="TIGR03611">
    <property type="entry name" value="RutD"/>
    <property type="match status" value="1"/>
</dbReference>
<proteinExistence type="predicted"/>
<sequence>MTVEIFPCNDKSITKTLVFSSGLGGHANFWQPQIDFFTQHFQVLCYDQQGVQQDSELLSSNYQLKDLATELVDILKCNNLSSCHFVGHALGAFIGLEVAAQAPQLLEKLVLLNPWDELDFYTLKCFNLRQSLLEHTGIEAYVKAQAIFLYPPQWISENAQILTEQENQAIVKFAPIPNVLARLNSLKAYQPKTTAATVNHPTLVISNADDTLVPWQRGLSLTQNMPHAKFNLMATGGHASTVTQPTMMNQTILKFLI</sequence>
<protein>
    <submittedName>
        <fullName evidence="4">Aminoacrylate hydrolase RutD</fullName>
        <ecNumber evidence="4">3.5.1.-</ecNumber>
    </submittedName>
    <submittedName>
        <fullName evidence="3">Pyrimidine utilization protein D</fullName>
    </submittedName>
</protein>
<dbReference type="InterPro" id="IPR000073">
    <property type="entry name" value="AB_hydrolase_1"/>
</dbReference>
<dbReference type="InterPro" id="IPR019913">
    <property type="entry name" value="Pyrimidine_utilisation_RutD"/>
</dbReference>
<dbReference type="Proteomes" id="UP000234914">
    <property type="component" value="Unassembled WGS sequence"/>
</dbReference>
<evidence type="ECO:0000259" key="2">
    <source>
        <dbReference type="Pfam" id="PF00561"/>
    </source>
</evidence>
<dbReference type="KEGG" id="mos:AXE82_11225"/>
<dbReference type="PANTHER" id="PTHR43798">
    <property type="entry name" value="MONOACYLGLYCEROL LIPASE"/>
    <property type="match status" value="1"/>
</dbReference>